<sequence>MATLDELGLRGALFLAALLKAQAQRIPLAPTRSAAVRVLDALQSRALIQVPWPADRWQIRPDAEVTPMEDLQWAYAWSTHERTHLLATLEDQLGELADEDALTQERTALWEELALWETEQFFEQQLRKHQFDTGWARDLGFVFASAPSGLPIARWRYCCWAAVRQGASVALRQSAPDGASVREAIFQEIHKRLRYVISGPPHLGMFTPFQPVPSSAVAQLFIERVVPMEWTYWTGQRGG</sequence>
<dbReference type="AlphaFoldDB" id="A0A7G9THX7"/>
<organism evidence="1 2">
    <name type="scientific">Pseudoxanthomonas mexicana</name>
    <dbReference type="NCBI Taxonomy" id="128785"/>
    <lineage>
        <taxon>Bacteria</taxon>
        <taxon>Pseudomonadati</taxon>
        <taxon>Pseudomonadota</taxon>
        <taxon>Gammaproteobacteria</taxon>
        <taxon>Lysobacterales</taxon>
        <taxon>Lysobacteraceae</taxon>
        <taxon>Pseudoxanthomonas</taxon>
    </lineage>
</organism>
<reference evidence="1 2" key="1">
    <citation type="submission" date="2020-08" db="EMBL/GenBank/DDBJ databases">
        <title>Streptomycin Non-resistant strain, P. mexicana.</title>
        <authorList>
            <person name="Ganesh-Kumar S."/>
            <person name="Zhe T."/>
            <person name="Yu Z."/>
            <person name="Min Y."/>
        </authorList>
    </citation>
    <scope>NUCLEOTIDE SEQUENCE [LARGE SCALE GENOMIC DNA]</scope>
    <source>
        <strain evidence="1 2">GTZY2</strain>
    </source>
</reference>
<name>A0A7G9THX7_PSEMX</name>
<protein>
    <submittedName>
        <fullName evidence="1">Uncharacterized protein</fullName>
    </submittedName>
</protein>
<evidence type="ECO:0000313" key="1">
    <source>
        <dbReference type="EMBL" id="QNN79702.1"/>
    </source>
</evidence>
<proteinExistence type="predicted"/>
<accession>A0A7G9THX7</accession>
<gene>
    <name evidence="1" type="ORF">IAE60_13060</name>
</gene>
<dbReference type="Proteomes" id="UP000515838">
    <property type="component" value="Chromosome"/>
</dbReference>
<evidence type="ECO:0000313" key="2">
    <source>
        <dbReference type="Proteomes" id="UP000515838"/>
    </source>
</evidence>
<dbReference type="EMBL" id="CP060731">
    <property type="protein sequence ID" value="QNN79702.1"/>
    <property type="molecule type" value="Genomic_DNA"/>
</dbReference>